<reference evidence="2 3" key="1">
    <citation type="submission" date="2019-04" db="EMBL/GenBank/DDBJ databases">
        <title>Herbidospora sp. NEAU-GS14.nov., a novel actinomycete isolated from soil.</title>
        <authorList>
            <person name="Han L."/>
        </authorList>
    </citation>
    <scope>NUCLEOTIDE SEQUENCE [LARGE SCALE GENOMIC DNA]</scope>
    <source>
        <strain evidence="2 3">NEAU-GS14</strain>
    </source>
</reference>
<evidence type="ECO:0000313" key="3">
    <source>
        <dbReference type="Proteomes" id="UP000308705"/>
    </source>
</evidence>
<organism evidence="2 3">
    <name type="scientific">Herbidospora galbida</name>
    <dbReference type="NCBI Taxonomy" id="2575442"/>
    <lineage>
        <taxon>Bacteria</taxon>
        <taxon>Bacillati</taxon>
        <taxon>Actinomycetota</taxon>
        <taxon>Actinomycetes</taxon>
        <taxon>Streptosporangiales</taxon>
        <taxon>Streptosporangiaceae</taxon>
        <taxon>Herbidospora</taxon>
    </lineage>
</organism>
<name>A0A4U3MER4_9ACTN</name>
<proteinExistence type="predicted"/>
<comment type="caution">
    <text evidence="2">The sequence shown here is derived from an EMBL/GenBank/DDBJ whole genome shotgun (WGS) entry which is preliminary data.</text>
</comment>
<sequence>MDDTPREEAGDEGAPPGGILDGTQEKSAQGGPPPPARSAPRRKPGKSRDHSAKRLANAGLAITAPTSRALGSTTIGGQLSAQLGTVAVSDTRGSVTQISYTATVSATNFTTTVGGNTSTISKPNISYWSGPATAVSGVGVFTPGQLAAANAIALTGSHTAFAVTSAVGNTSVSWNPTIIVRVPSSAAAGSYSGTITHSVA</sequence>
<evidence type="ECO:0000256" key="1">
    <source>
        <dbReference type="SAM" id="MobiDB-lite"/>
    </source>
</evidence>
<evidence type="ECO:0000313" key="2">
    <source>
        <dbReference type="EMBL" id="TKK87725.1"/>
    </source>
</evidence>
<evidence type="ECO:0008006" key="4">
    <source>
        <dbReference type="Google" id="ProtNLM"/>
    </source>
</evidence>
<dbReference type="Proteomes" id="UP000308705">
    <property type="component" value="Unassembled WGS sequence"/>
</dbReference>
<gene>
    <name evidence="2" type="ORF">FDA94_16220</name>
</gene>
<protein>
    <recommendedName>
        <fullName evidence="4">WxL domain-containing protein</fullName>
    </recommendedName>
</protein>
<keyword evidence="3" id="KW-1185">Reference proteome</keyword>
<dbReference type="EMBL" id="SZQA01000014">
    <property type="protein sequence ID" value="TKK87725.1"/>
    <property type="molecule type" value="Genomic_DNA"/>
</dbReference>
<dbReference type="RefSeq" id="WP_170990971.1">
    <property type="nucleotide sequence ID" value="NZ_SZQA01000014.1"/>
</dbReference>
<dbReference type="AlphaFoldDB" id="A0A4U3MER4"/>
<feature type="region of interest" description="Disordered" evidence="1">
    <location>
        <begin position="1"/>
        <end position="51"/>
    </location>
</feature>
<accession>A0A4U3MER4</accession>